<dbReference type="HOGENOM" id="CLU_229101_0_0_0"/>
<keyword evidence="1" id="KW-0732">Signal</keyword>
<dbReference type="PANTHER" id="PTHR37494:SF1">
    <property type="entry name" value="STAPHYLOCOCCUS AUREUS SURFACE PROTEIN A"/>
    <property type="match status" value="1"/>
</dbReference>
<feature type="chain" id="PRO_5004162520" evidence="1">
    <location>
        <begin position="21"/>
        <end position="2422"/>
    </location>
</feature>
<reference evidence="3" key="1">
    <citation type="submission" date="2006-10" db="EMBL/GenBank/DDBJ databases">
        <title>Complete sequence of Solibacter usitatus Ellin6076.</title>
        <authorList>
            <consortium name="US DOE Joint Genome Institute"/>
            <person name="Copeland A."/>
            <person name="Lucas S."/>
            <person name="Lapidus A."/>
            <person name="Barry K."/>
            <person name="Detter J.C."/>
            <person name="Glavina del Rio T."/>
            <person name="Hammon N."/>
            <person name="Israni S."/>
            <person name="Dalin E."/>
            <person name="Tice H."/>
            <person name="Pitluck S."/>
            <person name="Thompson L.S."/>
            <person name="Brettin T."/>
            <person name="Bruce D."/>
            <person name="Han C."/>
            <person name="Tapia R."/>
            <person name="Gilna P."/>
            <person name="Schmutz J."/>
            <person name="Larimer F."/>
            <person name="Land M."/>
            <person name="Hauser L."/>
            <person name="Kyrpides N."/>
            <person name="Mikhailova N."/>
            <person name="Janssen P.H."/>
            <person name="Kuske C.R."/>
            <person name="Richardson P."/>
        </authorList>
    </citation>
    <scope>NUCLEOTIDE SEQUENCE</scope>
    <source>
        <strain evidence="3">Ellin6076</strain>
    </source>
</reference>
<dbReference type="eggNOG" id="COG1361">
    <property type="taxonomic scope" value="Bacteria"/>
</dbReference>
<dbReference type="InterPro" id="IPR013783">
    <property type="entry name" value="Ig-like_fold"/>
</dbReference>
<proteinExistence type="predicted"/>
<dbReference type="KEGG" id="sus:Acid_6881"/>
<feature type="domain" description="PKD/Chitinase" evidence="2">
    <location>
        <begin position="2109"/>
        <end position="2192"/>
    </location>
</feature>
<dbReference type="GO" id="GO:0016020">
    <property type="term" value="C:membrane"/>
    <property type="evidence" value="ECO:0007669"/>
    <property type="project" value="InterPro"/>
</dbReference>
<dbReference type="SUPFAM" id="SSF49313">
    <property type="entry name" value="Cadherin-like"/>
    <property type="match status" value="23"/>
</dbReference>
<feature type="domain" description="PKD/Chitinase" evidence="2">
    <location>
        <begin position="1747"/>
        <end position="1844"/>
    </location>
</feature>
<evidence type="ECO:0000256" key="1">
    <source>
        <dbReference type="SAM" id="SignalP"/>
    </source>
</evidence>
<feature type="domain" description="PKD/Chitinase" evidence="2">
    <location>
        <begin position="2015"/>
        <end position="2104"/>
    </location>
</feature>
<dbReference type="GO" id="GO:0005509">
    <property type="term" value="F:calcium ion binding"/>
    <property type="evidence" value="ECO:0007669"/>
    <property type="project" value="InterPro"/>
</dbReference>
<dbReference type="PANTHER" id="PTHR37494">
    <property type="entry name" value="HEMAGGLUTININ"/>
    <property type="match status" value="1"/>
</dbReference>
<dbReference type="SMART" id="SM00089">
    <property type="entry name" value="PKD"/>
    <property type="match status" value="6"/>
</dbReference>
<accession>Q01RC5</accession>
<gene>
    <name evidence="3" type="ordered locus">Acid_6881</name>
</gene>
<protein>
    <submittedName>
        <fullName evidence="3">Ig family protein</fullName>
    </submittedName>
</protein>
<dbReference type="eggNOG" id="COG4625">
    <property type="taxonomic scope" value="Bacteria"/>
</dbReference>
<name>Q01RC5_SOLUE</name>
<dbReference type="eggNOG" id="COG3534">
    <property type="taxonomic scope" value="Bacteria"/>
</dbReference>
<dbReference type="InParanoid" id="Q01RC5"/>
<feature type="signal peptide" evidence="1">
    <location>
        <begin position="1"/>
        <end position="20"/>
    </location>
</feature>
<sequence length="2422" mass="231020" precursor="true">MKGAILAALVGIAFAGTVQAALRVTTTSLPDGIVGVGYGATLAATGGPQPFTWSLAAGNLPDGLTIPAAGSISGTPGSAFVANFTVRVKDANGSTDTQDLRITVNPAISVATHSLPDAVVGSPYTNTLAASGGTAPFLWSVASGSLPAGLNLASGGAISGTPNTPGNYPFTVKVTDAKSATDSQALSLVVHAPLAVTTSSLSAGTVTTAYSQTLAASGGNGSYTWSLASGTLPSGLTISGGGTIGGTPTAVGAANFVAQVKDAGANTATKGLSLVIGPLALTVTTASLAGGTVGALYSQTLAASGGLGDDTWTVTVGALPTGLTLSTDGTIAGTPITAATSNFTVQAKDTLGATATKQLSIVIAPALVVTTANLPGGTVGTAYQQMLAASGGSGGNRWSLTAGAVPAGLNLAPSGSITGTPSNGGTASFTAQVRDSAGATATKQLSIVIAAALTVTTASLPGGTVGVAYQQILAASGGSGGNSWSVSAGALPAGLSLAADGSIRGTPTAAGTASFTAQVKDSSGATATKQLSIAIAPAALTVTTASLPGGTVGTAYQQTLAATGGSGGNTWSVSAGTLPGGLSLASDGSITGTPTTAGAASFTAQVKDSSGTTAVKQLSIAIAPAAFSVTTTSLPGGTVGTAYQQTLAATGGSGGNTWSVSVGTLPAGLSLAADGSITGTPTTAATASFTAQVKDSSGAVATKQLSIAIAPAALTVTTASLPGGTVGTAYQQTLAATGGSGGNTWSVSAGALPAGLSLGSDGRITGTPTTAGSASFTAQVKDSSGATATKQLSIAIAPAALTVTTASLPGGTVGTAYQQTLAATGGSGGNSWSVSAGALPGGLSLASDGSITGTPTAAGTASFTAQVKDSTGATATKQLSIAIAPAALSVTTTSLPGGTAGTAYQQTLAATGGSGGNSWSLSAGALPGGLSLASDGSITGTPTTAGTASFTAQVKDSSGTTAVKQLSIAIAPAALTVTTTSLPGGTVGTAYQQILAATGGSGGNTWSVSAGALPGGLSLASDGSITGTPTTAGAASFTAQVKDSSGTTAVKQLSIAIAPAALSVTTTSLSGDTVGTAYQQTLAATGGSGGNSWSVSAGALPGGLSLASDGSIRGTPTAAGTASFTAQVKDSSGATAVKQLSIAIAPAALTVTTTSLPGGTVGTAYQQILAATGGSGGNTWSVSAGALPGGLSLAADGSITGTPTTAGTASFTAQVKDSSGATATKQLSIAIAPAALTVTTTSLPGGTVGTAYQQTLGASGGSGGNTWSVTAGALPAGVSLASDGSITGTPTTAGTASFTVQVKDSSGATATKQLSIAIAPAGLTVTTASLPGGTVGTAYQQTLAATGGSGGDTWSVSAGALPAGLSLASDGSITGTPTTAGTASFTVQVKDSSGATATKQLSIAIAPAGLTVTTASLPGGTVGTAYQQTLAATGGSGGDTWSVSAGALPAGLSLASDGSITGTPTAAATASFTAQVKDSSGATATKQLSIAIAPAGLTITISSLPDATVGVAYQQTLTSSGGSGGNTWSASSGALPAGLSLAGDGSITGTPTAAGTASFTVQVKDNSGATAAKQLSIMVSPTTLTVVTGAIPDGTVGVAYQQALTASGGAGGYTWSVSTGSLPVGIALSGTGSLTGTPTVAGKSSFTVQVSDSSKGTATKALTLSVAPPPLKIETSSLPPAAVGLAYFQSLVASGGTGTYAWSVSSGSLPPGLQLSRSGAISGTPAARGPANFAVSVTDTGGSVTVNRTFTLAVEVPITIITSTLPAGIVGSNYTTALTAGGGSPPFTWTVISGQLPPGLTLDSGSGVITGTPTVSGSYGIRVQATDSAGTKAVATLTLVIRSALTITTGAVLATGSAGATYSQTFAAGGGTPPYTWAATGALPAGLTLSPAGVLSGTPTQVGTFPITIQVTDSEARKATVNDSLQIVSGLAIATPPVLPTATKDLPYNVTLLPVGGSAPYQWTVTAGALPGGLGFSATGQISGAASSTGTFQFTAQVTDANSNRAEKAFTLAVAGTLSITSTTLPAGATQAPYAQTLTANGGTAPYSWSVTSGALPDGMTLETPTGVLAGTPTATGTFNFSVNVTDSNGVSAQRQFTVTVVEGLRFVTPAALPSATAGVPYSYTMQAAGGQQPFAWNLVQGSLPAGLALNGASGVISGSASAAGTFNFTIHVTDAAGTSTARVHTIVVGVPALPNISVSGLPDDVQPLQQPALDIALDAPYPVPIIGTLSLGFAPGSANPVDDPAVQFSTGGRSATFTIPANATHASFGLGQLAVQTGSVAGKITFSVVSLQAGGSSVTVPDGLTRTANEGAGPPLIRTLAVVHTADGIQLQMTGLSNTREMTKALVSFQAATGTTIQTSQISVPLSDVATGWFQSDGSKTFGGQFGLTLPFTFTGSVSLSSVSVVLTNSAGDSAAMSANY</sequence>
<feature type="domain" description="PKD/Chitinase" evidence="2">
    <location>
        <begin position="1481"/>
        <end position="1582"/>
    </location>
</feature>
<dbReference type="InterPro" id="IPR015919">
    <property type="entry name" value="Cadherin-like_sf"/>
</dbReference>
<dbReference type="STRING" id="234267.Acid_6881"/>
<feature type="domain" description="PKD/Chitinase" evidence="2">
    <location>
        <begin position="110"/>
        <end position="193"/>
    </location>
</feature>
<evidence type="ECO:0000259" key="2">
    <source>
        <dbReference type="SMART" id="SM00089"/>
    </source>
</evidence>
<evidence type="ECO:0000313" key="3">
    <source>
        <dbReference type="EMBL" id="ABJ87795.1"/>
    </source>
</evidence>
<dbReference type="InterPro" id="IPR022409">
    <property type="entry name" value="PKD/Chitinase_dom"/>
</dbReference>
<dbReference type="Pfam" id="PF05345">
    <property type="entry name" value="He_PIG"/>
    <property type="match status" value="25"/>
</dbReference>
<feature type="domain" description="PKD/Chitinase" evidence="2">
    <location>
        <begin position="1323"/>
        <end position="1408"/>
    </location>
</feature>
<dbReference type="EMBL" id="CP000473">
    <property type="protein sequence ID" value="ABJ87795.1"/>
    <property type="molecule type" value="Genomic_DNA"/>
</dbReference>
<organism evidence="3">
    <name type="scientific">Solibacter usitatus (strain Ellin6076)</name>
    <dbReference type="NCBI Taxonomy" id="234267"/>
    <lineage>
        <taxon>Bacteria</taxon>
        <taxon>Pseudomonadati</taxon>
        <taxon>Acidobacteriota</taxon>
        <taxon>Terriglobia</taxon>
        <taxon>Bryobacterales</taxon>
        <taxon>Solibacteraceae</taxon>
        <taxon>Candidatus Solibacter</taxon>
    </lineage>
</organism>
<dbReference type="Gene3D" id="2.60.40.10">
    <property type="entry name" value="Immunoglobulins"/>
    <property type="match status" value="25"/>
</dbReference>